<evidence type="ECO:0000313" key="14">
    <source>
        <dbReference type="Proteomes" id="UP000027980"/>
    </source>
</evidence>
<gene>
    <name evidence="13" type="ORF">GZ22_09965</name>
</gene>
<dbReference type="Gene3D" id="3.40.1190.10">
    <property type="entry name" value="Mur-like, catalytic domain"/>
    <property type="match status" value="1"/>
</dbReference>
<dbReference type="GO" id="GO:0008841">
    <property type="term" value="F:dihydrofolate synthase activity"/>
    <property type="evidence" value="ECO:0007669"/>
    <property type="project" value="TreeGrafter"/>
</dbReference>
<dbReference type="InterPro" id="IPR018109">
    <property type="entry name" value="Folylpolyglutamate_synth_CS"/>
</dbReference>
<evidence type="ECO:0000256" key="5">
    <source>
        <dbReference type="ARBA" id="ARBA00022741"/>
    </source>
</evidence>
<dbReference type="SUPFAM" id="SSF53623">
    <property type="entry name" value="MurD-like peptide ligases, catalytic domain"/>
    <property type="match status" value="1"/>
</dbReference>
<dbReference type="PIRSF" id="PIRSF001563">
    <property type="entry name" value="Folylpolyglu_synth"/>
    <property type="match status" value="1"/>
</dbReference>
<keyword evidence="5 10" id="KW-0547">Nucleotide-binding</keyword>
<evidence type="ECO:0000256" key="8">
    <source>
        <dbReference type="ARBA" id="ARBA00030592"/>
    </source>
</evidence>
<dbReference type="NCBIfam" id="TIGR01499">
    <property type="entry name" value="folC"/>
    <property type="match status" value="1"/>
</dbReference>
<comment type="catalytic activity">
    <reaction evidence="9">
        <text>(6S)-5,6,7,8-tetrahydrofolyl-(gamma-L-Glu)(n) + L-glutamate + ATP = (6S)-5,6,7,8-tetrahydrofolyl-(gamma-L-Glu)(n+1) + ADP + phosphate + H(+)</text>
        <dbReference type="Rhea" id="RHEA:10580"/>
        <dbReference type="Rhea" id="RHEA-COMP:14738"/>
        <dbReference type="Rhea" id="RHEA-COMP:14740"/>
        <dbReference type="ChEBI" id="CHEBI:15378"/>
        <dbReference type="ChEBI" id="CHEBI:29985"/>
        <dbReference type="ChEBI" id="CHEBI:30616"/>
        <dbReference type="ChEBI" id="CHEBI:43474"/>
        <dbReference type="ChEBI" id="CHEBI:141005"/>
        <dbReference type="ChEBI" id="CHEBI:456216"/>
        <dbReference type="EC" id="6.3.2.17"/>
    </reaction>
</comment>
<evidence type="ECO:0000256" key="9">
    <source>
        <dbReference type="ARBA" id="ARBA00047493"/>
    </source>
</evidence>
<name>A0A075LL91_9BACI</name>
<evidence type="ECO:0000256" key="4">
    <source>
        <dbReference type="ARBA" id="ARBA00022723"/>
    </source>
</evidence>
<reference evidence="13 14" key="1">
    <citation type="submission" date="2014-07" db="EMBL/GenBank/DDBJ databases">
        <title>Complete genome sequence of a moderately halophilic bacterium Terribacillus aidingensis MP602, isolated from Cryptomeria fortunei in Tianmu mountain in China.</title>
        <authorList>
            <person name="Wang Y."/>
            <person name="Lu P."/>
            <person name="Zhang L."/>
        </authorList>
    </citation>
    <scope>NUCLEOTIDE SEQUENCE [LARGE SCALE GENOMIC DNA]</scope>
    <source>
        <strain evidence="13 14">MP602</strain>
    </source>
</reference>
<dbReference type="HOGENOM" id="CLU_015869_1_1_9"/>
<evidence type="ECO:0000256" key="7">
    <source>
        <dbReference type="ARBA" id="ARBA00022842"/>
    </source>
</evidence>
<keyword evidence="3 10" id="KW-0436">Ligase</keyword>
<protein>
    <recommendedName>
        <fullName evidence="2">tetrahydrofolate synthase</fullName>
        <ecNumber evidence="2">6.3.2.17</ecNumber>
    </recommendedName>
    <alternativeName>
        <fullName evidence="8">Tetrahydrofolylpolyglutamate synthase</fullName>
    </alternativeName>
</protein>
<dbReference type="RefSeq" id="WP_038561700.1">
    <property type="nucleotide sequence ID" value="NZ_CP008876.1"/>
</dbReference>
<dbReference type="Proteomes" id="UP000027980">
    <property type="component" value="Chromosome"/>
</dbReference>
<dbReference type="Gene3D" id="3.90.190.20">
    <property type="entry name" value="Mur ligase, C-terminal domain"/>
    <property type="match status" value="1"/>
</dbReference>
<dbReference type="GO" id="GO:0004326">
    <property type="term" value="F:tetrahydrofolylpolyglutamate synthase activity"/>
    <property type="evidence" value="ECO:0007669"/>
    <property type="project" value="UniProtKB-EC"/>
</dbReference>
<keyword evidence="6 10" id="KW-0067">ATP-binding</keyword>
<dbReference type="SUPFAM" id="SSF53244">
    <property type="entry name" value="MurD-like peptide ligases, peptide-binding domain"/>
    <property type="match status" value="1"/>
</dbReference>
<keyword evidence="4" id="KW-0479">Metal-binding</keyword>
<dbReference type="InterPro" id="IPR036565">
    <property type="entry name" value="Mur-like_cat_sf"/>
</dbReference>
<dbReference type="GO" id="GO:0046872">
    <property type="term" value="F:metal ion binding"/>
    <property type="evidence" value="ECO:0007669"/>
    <property type="project" value="UniProtKB-KW"/>
</dbReference>
<feature type="domain" description="Mur ligase C-terminal" evidence="11">
    <location>
        <begin position="278"/>
        <end position="393"/>
    </location>
</feature>
<feature type="domain" description="Mur ligase central" evidence="12">
    <location>
        <begin position="46"/>
        <end position="245"/>
    </location>
</feature>
<evidence type="ECO:0000256" key="10">
    <source>
        <dbReference type="PIRNR" id="PIRNR001563"/>
    </source>
</evidence>
<evidence type="ECO:0000256" key="2">
    <source>
        <dbReference type="ARBA" id="ARBA00013025"/>
    </source>
</evidence>
<accession>A0A075LL91</accession>
<dbReference type="Pfam" id="PF02875">
    <property type="entry name" value="Mur_ligase_C"/>
    <property type="match status" value="1"/>
</dbReference>
<dbReference type="EC" id="6.3.2.17" evidence="2"/>
<dbReference type="Pfam" id="PF08245">
    <property type="entry name" value="Mur_ligase_M"/>
    <property type="match status" value="1"/>
</dbReference>
<dbReference type="GO" id="GO:0005737">
    <property type="term" value="C:cytoplasm"/>
    <property type="evidence" value="ECO:0007669"/>
    <property type="project" value="TreeGrafter"/>
</dbReference>
<dbReference type="PANTHER" id="PTHR11136">
    <property type="entry name" value="FOLYLPOLYGLUTAMATE SYNTHASE-RELATED"/>
    <property type="match status" value="1"/>
</dbReference>
<dbReference type="InterPro" id="IPR036615">
    <property type="entry name" value="Mur_ligase_C_dom_sf"/>
</dbReference>
<evidence type="ECO:0000313" key="13">
    <source>
        <dbReference type="EMBL" id="AIF66936.1"/>
    </source>
</evidence>
<dbReference type="GeneID" id="34220511"/>
<dbReference type="InterPro" id="IPR001645">
    <property type="entry name" value="Folylpolyglutamate_synth"/>
</dbReference>
<proteinExistence type="inferred from homology"/>
<evidence type="ECO:0000259" key="12">
    <source>
        <dbReference type="Pfam" id="PF08245"/>
    </source>
</evidence>
<dbReference type="OrthoDB" id="9809356at2"/>
<keyword evidence="7" id="KW-0460">Magnesium</keyword>
<dbReference type="AlphaFoldDB" id="A0A075LL91"/>
<evidence type="ECO:0000256" key="3">
    <source>
        <dbReference type="ARBA" id="ARBA00022598"/>
    </source>
</evidence>
<evidence type="ECO:0000259" key="11">
    <source>
        <dbReference type="Pfam" id="PF02875"/>
    </source>
</evidence>
<evidence type="ECO:0000256" key="1">
    <source>
        <dbReference type="ARBA" id="ARBA00008276"/>
    </source>
</evidence>
<dbReference type="InterPro" id="IPR013221">
    <property type="entry name" value="Mur_ligase_cen"/>
</dbReference>
<dbReference type="PROSITE" id="PS01012">
    <property type="entry name" value="FOLYLPOLYGLU_SYNT_2"/>
    <property type="match status" value="1"/>
</dbReference>
<dbReference type="GO" id="GO:0005524">
    <property type="term" value="F:ATP binding"/>
    <property type="evidence" value="ECO:0007669"/>
    <property type="project" value="UniProtKB-KW"/>
</dbReference>
<dbReference type="PANTHER" id="PTHR11136:SF0">
    <property type="entry name" value="DIHYDROFOLATE SYNTHETASE-RELATED"/>
    <property type="match status" value="1"/>
</dbReference>
<evidence type="ECO:0000256" key="6">
    <source>
        <dbReference type="ARBA" id="ARBA00022840"/>
    </source>
</evidence>
<comment type="similarity">
    <text evidence="1 10">Belongs to the folylpolyglutamate synthase family.</text>
</comment>
<dbReference type="KEGG" id="tap:GZ22_09965"/>
<dbReference type="InterPro" id="IPR004101">
    <property type="entry name" value="Mur_ligase_C"/>
</dbReference>
<dbReference type="EMBL" id="CP008876">
    <property type="protein sequence ID" value="AIF66936.1"/>
    <property type="molecule type" value="Genomic_DNA"/>
</dbReference>
<sequence>MFANLAQAEAFLTSRRHLGIKPGLHRVQQLLNASANPERRMKSIHIAGTNGKGSTSTYLAKALTYNGYKSGSFISPTPGGFLESIQVDGKWITEEEFIAECDALLSTIEEMDQQDNHPSEFEIHVSIAFSYLAKHADISVIEAGMGGRGDATNVLQQPLLSIITNIGRDHQRFLGDTIEEIAEEKAGIIKAGAPVISAVTQSGARAVIENQANAAAVPITWIDEKDADRLQINPQMKGSHQKVNAALAAKACHLLQEMGFSIDTDKVKEAISEAQLPGRFELVESTPRIILDGAHNAEGMAAFIETVKQSYPNERIEILFSAFQDKPFAQMIQQLKEITTDITLTTFDHPRAAELKTLSAAFPSVQVVADWQDWMRRIYNDYQTDTVYFVTGSLHFIYQVRKYIVQNRKMW</sequence>
<organism evidence="13 14">
    <name type="scientific">Terribacillus saccharophilus</name>
    <dbReference type="NCBI Taxonomy" id="361277"/>
    <lineage>
        <taxon>Bacteria</taxon>
        <taxon>Bacillati</taxon>
        <taxon>Bacillota</taxon>
        <taxon>Bacilli</taxon>
        <taxon>Bacillales</taxon>
        <taxon>Bacillaceae</taxon>
        <taxon>Terribacillus</taxon>
    </lineage>
</organism>